<dbReference type="InterPro" id="IPR002052">
    <property type="entry name" value="DNA_methylase_N6_adenine_CS"/>
</dbReference>
<evidence type="ECO:0000256" key="3">
    <source>
        <dbReference type="ARBA" id="ARBA00022679"/>
    </source>
</evidence>
<dbReference type="Proteomes" id="UP000189855">
    <property type="component" value="Unassembled WGS sequence"/>
</dbReference>
<name>A0AB36L0Q2_PSEUB</name>
<comment type="caution">
    <text evidence="6">The sequence shown here is derived from an EMBL/GenBank/DDBJ whole genome shotgun (WGS) entry which is preliminary data.</text>
</comment>
<evidence type="ECO:0000259" key="5">
    <source>
        <dbReference type="Pfam" id="PF01555"/>
    </source>
</evidence>
<organism evidence="6 7">
    <name type="scientific">Pseudomonas syringae pv. tomato</name>
    <dbReference type="NCBI Taxonomy" id="323"/>
    <lineage>
        <taxon>Bacteria</taxon>
        <taxon>Pseudomonadati</taxon>
        <taxon>Pseudomonadota</taxon>
        <taxon>Gammaproteobacteria</taxon>
        <taxon>Pseudomonadales</taxon>
        <taxon>Pseudomonadaceae</taxon>
        <taxon>Pseudomonas</taxon>
    </lineage>
</organism>
<dbReference type="GO" id="GO:0032259">
    <property type="term" value="P:methylation"/>
    <property type="evidence" value="ECO:0007669"/>
    <property type="project" value="UniProtKB-KW"/>
</dbReference>
<dbReference type="PRINTS" id="PR00508">
    <property type="entry name" value="S21N4MTFRASE"/>
</dbReference>
<dbReference type="EC" id="2.1.1.-" evidence="4"/>
<comment type="similarity">
    <text evidence="1 4">Belongs to the N(4)/N(6)-methyltransferase family.</text>
</comment>
<dbReference type="GO" id="GO:0005737">
    <property type="term" value="C:cytoplasm"/>
    <property type="evidence" value="ECO:0007669"/>
    <property type="project" value="TreeGrafter"/>
</dbReference>
<dbReference type="InterPro" id="IPR029063">
    <property type="entry name" value="SAM-dependent_MTases_sf"/>
</dbReference>
<dbReference type="Pfam" id="PF01555">
    <property type="entry name" value="N6_N4_Mtase"/>
    <property type="match status" value="1"/>
</dbReference>
<dbReference type="RefSeq" id="WP_079215966.1">
    <property type="nucleotide sequence ID" value="NZ_JAIFYV010000050.1"/>
</dbReference>
<dbReference type="PANTHER" id="PTHR13370:SF3">
    <property type="entry name" value="TRNA (GUANINE(10)-N2)-METHYLTRANSFERASE HOMOLOG"/>
    <property type="match status" value="1"/>
</dbReference>
<proteinExistence type="inferred from homology"/>
<evidence type="ECO:0000256" key="4">
    <source>
        <dbReference type="RuleBase" id="RU362026"/>
    </source>
</evidence>
<dbReference type="PROSITE" id="PS00092">
    <property type="entry name" value="N6_MTASE"/>
    <property type="match status" value="1"/>
</dbReference>
<dbReference type="GO" id="GO:0003677">
    <property type="term" value="F:DNA binding"/>
    <property type="evidence" value="ECO:0007669"/>
    <property type="project" value="InterPro"/>
</dbReference>
<protein>
    <recommendedName>
        <fullName evidence="4">Methyltransferase</fullName>
        <ecNumber evidence="4">2.1.1.-</ecNumber>
    </recommendedName>
</protein>
<dbReference type="GO" id="GO:0009007">
    <property type="term" value="F:site-specific DNA-methyltransferase (adenine-specific) activity"/>
    <property type="evidence" value="ECO:0007669"/>
    <property type="project" value="TreeGrafter"/>
</dbReference>
<dbReference type="InterPro" id="IPR002941">
    <property type="entry name" value="DNA_methylase_N4/N6"/>
</dbReference>
<dbReference type="GO" id="GO:0008170">
    <property type="term" value="F:N-methyltransferase activity"/>
    <property type="evidence" value="ECO:0007669"/>
    <property type="project" value="InterPro"/>
</dbReference>
<gene>
    <name evidence="6" type="ORF">BTW15_02685</name>
</gene>
<keyword evidence="3" id="KW-0808">Transferase</keyword>
<keyword evidence="2" id="KW-0489">Methyltransferase</keyword>
<sequence length="430" mass="46441">MEYELHLGDCLEVLRGLPANSIDSVVTDPPYGIRFMGKSWDGQDIEDRAAYRASMPSHAGACGPNGGHRSVAAEAGKYDLTPAGMRAFQAFTLDWATECLRVLKPGGHLLSFAAARTYHHMAVGIEMAGFEIRDQIMWVFGSGFPKSHNLKGENEGWGTALKPAHEPICMARKPFPGTVSSNVEQHGTGALNIDACRIHGEDAQGGEYSQKRMAPGHVVNATGSYKQDAQFTGTMKPGRWPANLIHDGSEVVRAAFPSAKGQQGDLKSHGACRQSPNGIFGGMRPALDHAARVESDESAARFFYCAKTTRADRHEGLIDPGPQFKQGTTLRKVETTDTKGNNHPTVKPTDLMAYLLRLVTPTGGKTLDPFMGSGSTGKAAVLEGFDFIGIEQDAAYMAIAKARIGHAHANSQAQQKERHLQEQQLNLFSA</sequence>
<feature type="domain" description="DNA methylase N-4/N-6" evidence="5">
    <location>
        <begin position="22"/>
        <end position="401"/>
    </location>
</feature>
<reference evidence="6 7" key="1">
    <citation type="journal article" date="2017" name="Mol. Ecol.">
        <title>Adaptation of the pathogen, Pseudomonas syringae, during experimental evolution on a native vs. alternative host plant.</title>
        <authorList>
            <person name="Meaden S."/>
            <person name="Koskella B."/>
        </authorList>
    </citation>
    <scope>NUCLEOTIDE SEQUENCE [LARGE SCALE GENOMIC DNA]</scope>
    <source>
        <strain evidence="6 7">PT23</strain>
    </source>
</reference>
<dbReference type="EMBL" id="MSDS01000002">
    <property type="protein sequence ID" value="OPE61615.1"/>
    <property type="molecule type" value="Genomic_DNA"/>
</dbReference>
<evidence type="ECO:0000313" key="6">
    <source>
        <dbReference type="EMBL" id="OPE61615.1"/>
    </source>
</evidence>
<dbReference type="Gene3D" id="3.40.50.150">
    <property type="entry name" value="Vaccinia Virus protein VP39"/>
    <property type="match status" value="1"/>
</dbReference>
<dbReference type="InterPro" id="IPR001091">
    <property type="entry name" value="RM_Methyltransferase"/>
</dbReference>
<evidence type="ECO:0000256" key="2">
    <source>
        <dbReference type="ARBA" id="ARBA00022603"/>
    </source>
</evidence>
<dbReference type="AlphaFoldDB" id="A0AB36L0Q2"/>
<evidence type="ECO:0000313" key="7">
    <source>
        <dbReference type="Proteomes" id="UP000189855"/>
    </source>
</evidence>
<dbReference type="SUPFAM" id="SSF53335">
    <property type="entry name" value="S-adenosyl-L-methionine-dependent methyltransferases"/>
    <property type="match status" value="1"/>
</dbReference>
<evidence type="ECO:0000256" key="1">
    <source>
        <dbReference type="ARBA" id="ARBA00006594"/>
    </source>
</evidence>
<accession>A0AB36L0Q2</accession>
<dbReference type="PANTHER" id="PTHR13370">
    <property type="entry name" value="RNA METHYLASE-RELATED"/>
    <property type="match status" value="1"/>
</dbReference>